<evidence type="ECO:0000256" key="9">
    <source>
        <dbReference type="SAM" id="MobiDB-lite"/>
    </source>
</evidence>
<feature type="transmembrane region" description="Helical" evidence="10">
    <location>
        <begin position="31"/>
        <end position="55"/>
    </location>
</feature>
<dbReference type="EMBL" id="RCHS01003477">
    <property type="protein sequence ID" value="RMX41586.1"/>
    <property type="molecule type" value="Genomic_DNA"/>
</dbReference>
<feature type="domain" description="G-protein coupled receptors family 1 profile" evidence="11">
    <location>
        <begin position="46"/>
        <end position="304"/>
    </location>
</feature>
<keyword evidence="13" id="KW-1185">Reference proteome</keyword>
<evidence type="ECO:0000313" key="12">
    <source>
        <dbReference type="EMBL" id="RMX41586.1"/>
    </source>
</evidence>
<dbReference type="Pfam" id="PF00001">
    <property type="entry name" value="7tm_1"/>
    <property type="match status" value="1"/>
</dbReference>
<dbReference type="PANTHER" id="PTHR45695:SF37">
    <property type="entry name" value="FREE FATTY ACID RECEPTOR 4-LIKE"/>
    <property type="match status" value="1"/>
</dbReference>
<dbReference type="PROSITE" id="PS00237">
    <property type="entry name" value="G_PROTEIN_RECEP_F1_1"/>
    <property type="match status" value="1"/>
</dbReference>
<evidence type="ECO:0000256" key="6">
    <source>
        <dbReference type="ARBA" id="ARBA00023170"/>
    </source>
</evidence>
<keyword evidence="2 8" id="KW-0812">Transmembrane</keyword>
<evidence type="ECO:0000256" key="8">
    <source>
        <dbReference type="RuleBase" id="RU000688"/>
    </source>
</evidence>
<proteinExistence type="inferred from homology"/>
<organism evidence="12 13">
    <name type="scientific">Pocillopora damicornis</name>
    <name type="common">Cauliflower coral</name>
    <name type="synonym">Millepora damicornis</name>
    <dbReference type="NCBI Taxonomy" id="46731"/>
    <lineage>
        <taxon>Eukaryota</taxon>
        <taxon>Metazoa</taxon>
        <taxon>Cnidaria</taxon>
        <taxon>Anthozoa</taxon>
        <taxon>Hexacorallia</taxon>
        <taxon>Scleractinia</taxon>
        <taxon>Astrocoeniina</taxon>
        <taxon>Pocilloporidae</taxon>
        <taxon>Pocillopora</taxon>
    </lineage>
</organism>
<keyword evidence="6 8" id="KW-0675">Receptor</keyword>
<dbReference type="STRING" id="46731.A0A3M6TJR4"/>
<comment type="caution">
    <text evidence="12">The sequence shown here is derived from an EMBL/GenBank/DDBJ whole genome shotgun (WGS) entry which is preliminary data.</text>
</comment>
<feature type="transmembrane region" description="Helical" evidence="10">
    <location>
        <begin position="246"/>
        <end position="268"/>
    </location>
</feature>
<evidence type="ECO:0000256" key="1">
    <source>
        <dbReference type="ARBA" id="ARBA00004141"/>
    </source>
</evidence>
<dbReference type="InterPro" id="IPR017452">
    <property type="entry name" value="GPCR_Rhodpsn_7TM"/>
</dbReference>
<comment type="similarity">
    <text evidence="8">Belongs to the G-protein coupled receptor 1 family.</text>
</comment>
<feature type="compositionally biased region" description="Polar residues" evidence="9">
    <location>
        <begin position="374"/>
        <end position="388"/>
    </location>
</feature>
<dbReference type="SUPFAM" id="SSF81321">
    <property type="entry name" value="Family A G protein-coupled receptor-like"/>
    <property type="match status" value="1"/>
</dbReference>
<name>A0A3M6TJR4_POCDA</name>
<dbReference type="PRINTS" id="PR00237">
    <property type="entry name" value="GPCRRHODOPSN"/>
</dbReference>
<dbReference type="Proteomes" id="UP000275408">
    <property type="component" value="Unassembled WGS sequence"/>
</dbReference>
<gene>
    <name evidence="12" type="ORF">pdam_00008656</name>
</gene>
<keyword evidence="7 8" id="KW-0807">Transducer</keyword>
<evidence type="ECO:0000256" key="5">
    <source>
        <dbReference type="ARBA" id="ARBA00023136"/>
    </source>
</evidence>
<accession>A0A3M6TJR4</accession>
<dbReference type="GO" id="GO:0005886">
    <property type="term" value="C:plasma membrane"/>
    <property type="evidence" value="ECO:0007669"/>
    <property type="project" value="TreeGrafter"/>
</dbReference>
<evidence type="ECO:0000259" key="11">
    <source>
        <dbReference type="PROSITE" id="PS50262"/>
    </source>
</evidence>
<dbReference type="GO" id="GO:0004930">
    <property type="term" value="F:G protein-coupled receptor activity"/>
    <property type="evidence" value="ECO:0007669"/>
    <property type="project" value="UniProtKB-KW"/>
</dbReference>
<evidence type="ECO:0000313" key="13">
    <source>
        <dbReference type="Proteomes" id="UP000275408"/>
    </source>
</evidence>
<keyword evidence="3 10" id="KW-1133">Transmembrane helix</keyword>
<dbReference type="AlphaFoldDB" id="A0A3M6TJR4"/>
<reference evidence="12 13" key="1">
    <citation type="journal article" date="2018" name="Sci. Rep.">
        <title>Comparative analysis of the Pocillopora damicornis genome highlights role of immune system in coral evolution.</title>
        <authorList>
            <person name="Cunning R."/>
            <person name="Bay R.A."/>
            <person name="Gillette P."/>
            <person name="Baker A.C."/>
            <person name="Traylor-Knowles N."/>
        </authorList>
    </citation>
    <scope>NUCLEOTIDE SEQUENCE [LARGE SCALE GENOMIC DNA]</scope>
    <source>
        <strain evidence="12">RSMAS</strain>
        <tissue evidence="12">Whole animal</tissue>
    </source>
</reference>
<dbReference type="PANTHER" id="PTHR45695">
    <property type="entry name" value="LEUCOKININ RECEPTOR-RELATED"/>
    <property type="match status" value="1"/>
</dbReference>
<evidence type="ECO:0000256" key="4">
    <source>
        <dbReference type="ARBA" id="ARBA00023040"/>
    </source>
</evidence>
<keyword evidence="5 10" id="KW-0472">Membrane</keyword>
<feature type="transmembrane region" description="Helical" evidence="10">
    <location>
        <begin position="195"/>
        <end position="215"/>
    </location>
</feature>
<feature type="region of interest" description="Disordered" evidence="9">
    <location>
        <begin position="345"/>
        <end position="388"/>
    </location>
</feature>
<feature type="transmembrane region" description="Helical" evidence="10">
    <location>
        <begin position="145"/>
        <end position="165"/>
    </location>
</feature>
<comment type="subcellular location">
    <subcellularLocation>
        <location evidence="1">Membrane</location>
        <topology evidence="1">Multi-pass membrane protein</topology>
    </subcellularLocation>
</comment>
<sequence>MAFNNSSTTRCNDGECHTVNLMEYSMTERTAIVAANMLIFLLAIPANGIVITVISRVQNVQTPTSTFLMNLCIADILIASLYIPFVTVDLYVAGSWIFGDTMCKLVSFLYYLATNLSILILTAISVERYVSVCRPRQIRLTAKKAFVITVLLWFVAGFTALPLLIVRKSIFNPIVNVYFCVETWSFKYSKAYKTVTLAMLYVTPLVFMAVVYYKIGRKVWTSADKTRTMKLSTKHASNSKLRLTKIALAIILSFAVSWTPFNTTTLLFFYDRKNFPYSKEAMHVADPIIFFVAFSNCSLNPLLYCYMSQNFRKAFQIFWKRRSRRDLGDSFSVFSRTSTKRFSRKSKRRAEEAVKEPNGVPFAHETLRTKSDNPDYSPTSQQPEMHNTVESILITSAV</sequence>
<dbReference type="InterPro" id="IPR000276">
    <property type="entry name" value="GPCR_Rhodpsn"/>
</dbReference>
<evidence type="ECO:0000256" key="2">
    <source>
        <dbReference type="ARBA" id="ARBA00022692"/>
    </source>
</evidence>
<keyword evidence="4 8" id="KW-0297">G-protein coupled receptor</keyword>
<dbReference type="Gene3D" id="1.20.1070.10">
    <property type="entry name" value="Rhodopsin 7-helix transmembrane proteins"/>
    <property type="match status" value="1"/>
</dbReference>
<dbReference type="OrthoDB" id="5964776at2759"/>
<feature type="transmembrane region" description="Helical" evidence="10">
    <location>
        <begin position="67"/>
        <end position="85"/>
    </location>
</feature>
<feature type="transmembrane region" description="Helical" evidence="10">
    <location>
        <begin position="105"/>
        <end position="124"/>
    </location>
</feature>
<evidence type="ECO:0000256" key="3">
    <source>
        <dbReference type="ARBA" id="ARBA00022989"/>
    </source>
</evidence>
<evidence type="ECO:0000256" key="10">
    <source>
        <dbReference type="SAM" id="Phobius"/>
    </source>
</evidence>
<feature type="transmembrane region" description="Helical" evidence="10">
    <location>
        <begin position="288"/>
        <end position="307"/>
    </location>
</feature>
<protein>
    <recommendedName>
        <fullName evidence="11">G-protein coupled receptors family 1 profile domain-containing protein</fullName>
    </recommendedName>
</protein>
<evidence type="ECO:0000256" key="7">
    <source>
        <dbReference type="ARBA" id="ARBA00023224"/>
    </source>
</evidence>
<dbReference type="PROSITE" id="PS50262">
    <property type="entry name" value="G_PROTEIN_RECEP_F1_2"/>
    <property type="match status" value="1"/>
</dbReference>